<keyword evidence="7" id="KW-1185">Reference proteome</keyword>
<dbReference type="Pfam" id="PF00717">
    <property type="entry name" value="Peptidase_S24"/>
    <property type="match status" value="1"/>
</dbReference>
<dbReference type="PANTHER" id="PTHR40661">
    <property type="match status" value="1"/>
</dbReference>
<keyword evidence="2" id="KW-0238">DNA-binding</keyword>
<dbReference type="InterPro" id="IPR036286">
    <property type="entry name" value="LexA/Signal_pep-like_sf"/>
</dbReference>
<dbReference type="PANTHER" id="PTHR40661:SF3">
    <property type="entry name" value="FELS-1 PROPHAGE TRANSCRIPTIONAL REGULATOR"/>
    <property type="match status" value="1"/>
</dbReference>
<dbReference type="GO" id="GO:0003677">
    <property type="term" value="F:DNA binding"/>
    <property type="evidence" value="ECO:0007669"/>
    <property type="project" value="UniProtKB-KW"/>
</dbReference>
<reference evidence="6 7" key="2">
    <citation type="submission" date="2013-04" db="EMBL/GenBank/DDBJ databases">
        <title>The Genome Sequence of Bilophila wadsworthia 3_1_6.</title>
        <authorList>
            <consortium name="The Broad Institute Genomics Platform"/>
            <person name="Earl A."/>
            <person name="Ward D."/>
            <person name="Feldgarden M."/>
            <person name="Gevers D."/>
            <person name="Sibley C."/>
            <person name="Strauss J."/>
            <person name="Allen-Vercoe E."/>
            <person name="Walker B."/>
            <person name="Young S."/>
            <person name="Zeng Q."/>
            <person name="Gargeya S."/>
            <person name="Fitzgerald M."/>
            <person name="Haas B."/>
            <person name="Abouelleil A."/>
            <person name="Allen A.W."/>
            <person name="Alvarado L."/>
            <person name="Arachchi H.M."/>
            <person name="Berlin A.M."/>
            <person name="Chapman S.B."/>
            <person name="Gainer-Dewar J."/>
            <person name="Goldberg J."/>
            <person name="Griggs A."/>
            <person name="Gujja S."/>
            <person name="Hansen M."/>
            <person name="Howarth C."/>
            <person name="Imamovic A."/>
            <person name="Ireland A."/>
            <person name="Larimer J."/>
            <person name="McCowan C."/>
            <person name="Murphy C."/>
            <person name="Pearson M."/>
            <person name="Poon T.W."/>
            <person name="Priest M."/>
            <person name="Roberts A."/>
            <person name="Saif S."/>
            <person name="Shea T."/>
            <person name="Sisk P."/>
            <person name="Sykes S."/>
            <person name="Wortman J."/>
            <person name="Nusbaum C."/>
            <person name="Birren B."/>
        </authorList>
    </citation>
    <scope>NUCLEOTIDE SEQUENCE [LARGE SCALE GENOMIC DNA]</scope>
    <source>
        <strain evidence="6 7">3_1_6</strain>
    </source>
</reference>
<accession>E5Y2R7</accession>
<proteinExistence type="predicted"/>
<dbReference type="InterPro" id="IPR010982">
    <property type="entry name" value="Lambda_DNA-bd_dom_sf"/>
</dbReference>
<dbReference type="InterPro" id="IPR001387">
    <property type="entry name" value="Cro/C1-type_HTH"/>
</dbReference>
<organism evidence="6 7">
    <name type="scientific">Bilophila wadsworthia (strain 3_1_6)</name>
    <dbReference type="NCBI Taxonomy" id="563192"/>
    <lineage>
        <taxon>Bacteria</taxon>
        <taxon>Pseudomonadati</taxon>
        <taxon>Thermodesulfobacteriota</taxon>
        <taxon>Desulfovibrionia</taxon>
        <taxon>Desulfovibrionales</taxon>
        <taxon>Desulfovibrionaceae</taxon>
        <taxon>Bilophila</taxon>
    </lineage>
</organism>
<dbReference type="Gene3D" id="1.10.260.40">
    <property type="entry name" value="lambda repressor-like DNA-binding domains"/>
    <property type="match status" value="1"/>
</dbReference>
<dbReference type="AlphaFoldDB" id="E5Y2R7"/>
<dbReference type="GeneID" id="78086719"/>
<evidence type="ECO:0000256" key="3">
    <source>
        <dbReference type="ARBA" id="ARBA00023163"/>
    </source>
</evidence>
<comment type="caution">
    <text evidence="6">The sequence shown here is derived from an EMBL/GenBank/DDBJ whole genome shotgun (WGS) entry which is preliminary data.</text>
</comment>
<keyword evidence="3" id="KW-0804">Transcription</keyword>
<dbReference type="InterPro" id="IPR015927">
    <property type="entry name" value="Peptidase_S24_S26A/B/C"/>
</dbReference>
<evidence type="ECO:0000259" key="4">
    <source>
        <dbReference type="Pfam" id="PF00717"/>
    </source>
</evidence>
<dbReference type="Pfam" id="PF07022">
    <property type="entry name" value="Phage_CI_repr"/>
    <property type="match status" value="1"/>
</dbReference>
<feature type="domain" description="Bacteriophage CI repressor N-terminal" evidence="5">
    <location>
        <begin position="10"/>
        <end position="72"/>
    </location>
</feature>
<dbReference type="STRING" id="563192.HMPREF0179_00510"/>
<feature type="domain" description="Peptidase S24/S26A/S26B/S26C" evidence="4">
    <location>
        <begin position="113"/>
        <end position="208"/>
    </location>
</feature>
<protein>
    <submittedName>
        <fullName evidence="6">Uncharacterized protein</fullName>
    </submittedName>
</protein>
<dbReference type="eggNOG" id="COG2932">
    <property type="taxonomic scope" value="Bacteria"/>
</dbReference>
<dbReference type="HOGENOM" id="CLU_066192_1_7_7"/>
<evidence type="ECO:0000256" key="2">
    <source>
        <dbReference type="ARBA" id="ARBA00023125"/>
    </source>
</evidence>
<dbReference type="EMBL" id="ADCP02000002">
    <property type="protein sequence ID" value="EFV45736.1"/>
    <property type="molecule type" value="Genomic_DNA"/>
</dbReference>
<dbReference type="CDD" id="cd06462">
    <property type="entry name" value="Peptidase_S24_S26"/>
    <property type="match status" value="1"/>
</dbReference>
<dbReference type="RefSeq" id="WP_005024703.1">
    <property type="nucleotide sequence ID" value="NZ_KE150239.1"/>
</dbReference>
<dbReference type="Gene3D" id="2.10.109.10">
    <property type="entry name" value="Umud Fragment, subunit A"/>
    <property type="match status" value="1"/>
</dbReference>
<evidence type="ECO:0000313" key="7">
    <source>
        <dbReference type="Proteomes" id="UP000006034"/>
    </source>
</evidence>
<evidence type="ECO:0000259" key="5">
    <source>
        <dbReference type="Pfam" id="PF07022"/>
    </source>
</evidence>
<dbReference type="SUPFAM" id="SSF51306">
    <property type="entry name" value="LexA/Signal peptidase"/>
    <property type="match status" value="1"/>
</dbReference>
<dbReference type="Proteomes" id="UP000006034">
    <property type="component" value="Unassembled WGS sequence"/>
</dbReference>
<reference evidence="6 7" key="1">
    <citation type="submission" date="2010-10" db="EMBL/GenBank/DDBJ databases">
        <authorList>
            <consortium name="The Broad Institute Genome Sequencing Platform"/>
            <person name="Ward D."/>
            <person name="Earl A."/>
            <person name="Feldgarden M."/>
            <person name="Young S.K."/>
            <person name="Gargeya S."/>
            <person name="Zeng Q."/>
            <person name="Alvarado L."/>
            <person name="Berlin A."/>
            <person name="Bochicchio J."/>
            <person name="Chapman S.B."/>
            <person name="Chen Z."/>
            <person name="Freedman E."/>
            <person name="Gellesch M."/>
            <person name="Goldberg J."/>
            <person name="Griggs A."/>
            <person name="Gujja S."/>
            <person name="Heilman E."/>
            <person name="Heiman D."/>
            <person name="Howarth C."/>
            <person name="Mehta T."/>
            <person name="Neiman D."/>
            <person name="Pearson M."/>
            <person name="Roberts A."/>
            <person name="Saif S."/>
            <person name="Shea T."/>
            <person name="Shenoy N."/>
            <person name="Sisk P."/>
            <person name="Stolte C."/>
            <person name="Sykes S."/>
            <person name="White J."/>
            <person name="Yandava C."/>
            <person name="Allen-Vercoe E."/>
            <person name="Sibley C."/>
            <person name="Ambrose C.E."/>
            <person name="Strauss J."/>
            <person name="Daigneault M."/>
            <person name="Haas B."/>
            <person name="Nusbaum C."/>
            <person name="Birren B."/>
        </authorList>
    </citation>
    <scope>NUCLEOTIDE SEQUENCE [LARGE SCALE GENOMIC DNA]</scope>
    <source>
        <strain evidence="6 7">3_1_6</strain>
    </source>
</reference>
<keyword evidence="1" id="KW-0805">Transcription regulation</keyword>
<dbReference type="GO" id="GO:0045892">
    <property type="term" value="P:negative regulation of DNA-templated transcription"/>
    <property type="evidence" value="ECO:0007669"/>
    <property type="project" value="InterPro"/>
</dbReference>
<sequence>MDSSSFDEIFRRFQSVTGTSTQQELADVLGIKQSTISESKKRGTVPPGWFLVLFEMRGVNPDWLKQGKGPIYLRTEDGRYMEPEPAATPLGRGVSLPYYDSDRVQDGVWEPSGTIMLPEPYAGKELRILRITGDSFSPTVRQGAFVGVDTSCVRPSSGSIFAVSVPFEGVVIKRVFCDSDTLLLRTDNPLHPSMSIPLAEAGRLIGRVAWVFQAI</sequence>
<dbReference type="CDD" id="cd00093">
    <property type="entry name" value="HTH_XRE"/>
    <property type="match status" value="1"/>
</dbReference>
<gene>
    <name evidence="6" type="ORF">HMPREF0179_00510</name>
</gene>
<evidence type="ECO:0000256" key="1">
    <source>
        <dbReference type="ARBA" id="ARBA00023015"/>
    </source>
</evidence>
<dbReference type="OrthoDB" id="5455126at2"/>
<evidence type="ECO:0000313" key="6">
    <source>
        <dbReference type="EMBL" id="EFV45736.1"/>
    </source>
</evidence>
<name>E5Y2R7_BILW3</name>
<dbReference type="InterPro" id="IPR010744">
    <property type="entry name" value="Phage_CI_N"/>
</dbReference>
<dbReference type="SUPFAM" id="SSF47413">
    <property type="entry name" value="lambda repressor-like DNA-binding domains"/>
    <property type="match status" value="1"/>
</dbReference>